<feature type="region of interest" description="Disordered" evidence="1">
    <location>
        <begin position="222"/>
        <end position="255"/>
    </location>
</feature>
<dbReference type="AlphaFoldDB" id="A0A914NLK2"/>
<dbReference type="Proteomes" id="UP000887563">
    <property type="component" value="Unplaced"/>
</dbReference>
<keyword evidence="2" id="KW-1185">Reference proteome</keyword>
<accession>A0A914NLK2</accession>
<organism evidence="2 3">
    <name type="scientific">Meloidogyne incognita</name>
    <name type="common">Southern root-knot nematode worm</name>
    <name type="synonym">Oxyuris incognita</name>
    <dbReference type="NCBI Taxonomy" id="6306"/>
    <lineage>
        <taxon>Eukaryota</taxon>
        <taxon>Metazoa</taxon>
        <taxon>Ecdysozoa</taxon>
        <taxon>Nematoda</taxon>
        <taxon>Chromadorea</taxon>
        <taxon>Rhabditida</taxon>
        <taxon>Tylenchina</taxon>
        <taxon>Tylenchomorpha</taxon>
        <taxon>Tylenchoidea</taxon>
        <taxon>Meloidogynidae</taxon>
        <taxon>Meloidogyninae</taxon>
        <taxon>Meloidogyne</taxon>
        <taxon>Meloidogyne incognita group</taxon>
    </lineage>
</organism>
<dbReference type="WBParaSite" id="Minc3s07016g40627">
    <property type="protein sequence ID" value="Minc3s07016g40627"/>
    <property type="gene ID" value="Minc3s07016g40627"/>
</dbReference>
<evidence type="ECO:0000313" key="2">
    <source>
        <dbReference type="Proteomes" id="UP000887563"/>
    </source>
</evidence>
<feature type="compositionally biased region" description="Low complexity" evidence="1">
    <location>
        <begin position="25"/>
        <end position="42"/>
    </location>
</feature>
<evidence type="ECO:0000313" key="3">
    <source>
        <dbReference type="WBParaSite" id="Minc3s07016g40627"/>
    </source>
</evidence>
<feature type="region of interest" description="Disordered" evidence="1">
    <location>
        <begin position="13"/>
        <end position="49"/>
    </location>
</feature>
<proteinExistence type="predicted"/>
<evidence type="ECO:0000256" key="1">
    <source>
        <dbReference type="SAM" id="MobiDB-lite"/>
    </source>
</evidence>
<feature type="compositionally biased region" description="Low complexity" evidence="1">
    <location>
        <begin position="229"/>
        <end position="248"/>
    </location>
</feature>
<name>A0A914NLK2_MELIC</name>
<protein>
    <submittedName>
        <fullName evidence="3">Uncharacterized protein</fullName>
    </submittedName>
</protein>
<sequence>MLVIFLREEKQIKMDEQNPPTTIENNSSASSSTNDSSQLQQQDPVLPVTDGVPIDERLAMLQEFYQRRHAELLAQFQHTQTLAQQDYLLNLQLLQSALPAAAAMVVLQQQQQQQTPALSQQQHQSSTDLSNDELDVKTDRQKICAAAAAAVAAATQQQQSPKIHPQQQPTSCNSVPLAINKEHVSTNTVAATARNRRTFSGSGQTISQHTRDRLKSMIAIKKQRQRLHTSSSTGSSSNIAAAATTSSSFNGVAPNWTSRAIGATSESNLPSGSDTSSIPV</sequence>
<reference evidence="3" key="1">
    <citation type="submission" date="2022-11" db="UniProtKB">
        <authorList>
            <consortium name="WormBaseParasite"/>
        </authorList>
    </citation>
    <scope>IDENTIFICATION</scope>
</reference>